<evidence type="ECO:0000313" key="2">
    <source>
        <dbReference type="Proteomes" id="UP000076154"/>
    </source>
</evidence>
<keyword evidence="2" id="KW-1185">Reference proteome</keyword>
<protein>
    <submittedName>
        <fullName evidence="1">Uncharacterized protein</fullName>
    </submittedName>
</protein>
<accession>A0A369IZM8</accession>
<dbReference type="OrthoDB" id="3031843at2759"/>
<reference evidence="1" key="1">
    <citation type="submission" date="2018-04" db="EMBL/GenBank/DDBJ databases">
        <title>Whole genome sequencing of Hypsizygus marmoreus.</title>
        <authorList>
            <person name="Choi I.-G."/>
            <person name="Min B."/>
            <person name="Kim J.-G."/>
            <person name="Kim S."/>
            <person name="Oh Y.-L."/>
            <person name="Kong W.-S."/>
            <person name="Park H."/>
            <person name="Jeong J."/>
            <person name="Song E.-S."/>
        </authorList>
    </citation>
    <scope>NUCLEOTIDE SEQUENCE [LARGE SCALE GENOMIC DNA]</scope>
    <source>
        <strain evidence="1">51987-8</strain>
    </source>
</reference>
<dbReference type="Proteomes" id="UP000076154">
    <property type="component" value="Unassembled WGS sequence"/>
</dbReference>
<proteinExistence type="predicted"/>
<dbReference type="AlphaFoldDB" id="A0A369IZM8"/>
<sequence>MCGMPTPWACTCGGTVKRYKGALIMAKERYPSLRKPASRAYFQIEMFFSKFFVVLAAAAIVAAGPNAKRQEVGPACSYVLKPDAAVDGLNLDREFNYVLGFALAEEVDGPIYNPGTTFIDNGDGTFYVKSEIAAIGVPNEKVAEIVEGWKGETKNGEPVNGVHWLVESVDCVA</sequence>
<comment type="caution">
    <text evidence="1">The sequence shown here is derived from an EMBL/GenBank/DDBJ whole genome shotgun (WGS) entry which is preliminary data.</text>
</comment>
<dbReference type="EMBL" id="LUEZ02000184">
    <property type="protein sequence ID" value="RDB15208.1"/>
    <property type="molecule type" value="Genomic_DNA"/>
</dbReference>
<dbReference type="InParanoid" id="A0A369IZM8"/>
<organism evidence="1 2">
    <name type="scientific">Hypsizygus marmoreus</name>
    <name type="common">White beech mushroom</name>
    <name type="synonym">Agaricus marmoreus</name>
    <dbReference type="NCBI Taxonomy" id="39966"/>
    <lineage>
        <taxon>Eukaryota</taxon>
        <taxon>Fungi</taxon>
        <taxon>Dikarya</taxon>
        <taxon>Basidiomycota</taxon>
        <taxon>Agaricomycotina</taxon>
        <taxon>Agaricomycetes</taxon>
        <taxon>Agaricomycetidae</taxon>
        <taxon>Agaricales</taxon>
        <taxon>Tricholomatineae</taxon>
        <taxon>Lyophyllaceae</taxon>
        <taxon>Hypsizygus</taxon>
    </lineage>
</organism>
<gene>
    <name evidence="1" type="ORF">Hypma_004705</name>
</gene>
<evidence type="ECO:0000313" key="1">
    <source>
        <dbReference type="EMBL" id="RDB15208.1"/>
    </source>
</evidence>
<name>A0A369IZM8_HYPMA</name>